<evidence type="ECO:0000256" key="2">
    <source>
        <dbReference type="ARBA" id="ARBA00012601"/>
    </source>
</evidence>
<evidence type="ECO:0000259" key="10">
    <source>
        <dbReference type="Pfam" id="PF00150"/>
    </source>
</evidence>
<evidence type="ECO:0000313" key="11">
    <source>
        <dbReference type="EMBL" id="SET33643.1"/>
    </source>
</evidence>
<dbReference type="Pfam" id="PF00150">
    <property type="entry name" value="Cellulase"/>
    <property type="match status" value="1"/>
</dbReference>
<keyword evidence="5" id="KW-0119">Carbohydrate metabolism</keyword>
<keyword evidence="12" id="KW-1185">Reference proteome</keyword>
<protein>
    <recommendedName>
        <fullName evidence="2">cellulase</fullName>
        <ecNumber evidence="2">3.2.1.4</ecNumber>
    </recommendedName>
</protein>
<dbReference type="PROSITE" id="PS00659">
    <property type="entry name" value="GLYCOSYL_HYDROL_F5"/>
    <property type="match status" value="1"/>
</dbReference>
<evidence type="ECO:0000256" key="3">
    <source>
        <dbReference type="ARBA" id="ARBA00022801"/>
    </source>
</evidence>
<comment type="catalytic activity">
    <reaction evidence="1">
        <text>Endohydrolysis of (1-&gt;4)-beta-D-glucosidic linkages in cellulose, lichenin and cereal beta-D-glucans.</text>
        <dbReference type="EC" id="3.2.1.4"/>
    </reaction>
</comment>
<feature type="region of interest" description="Disordered" evidence="9">
    <location>
        <begin position="29"/>
        <end position="113"/>
    </location>
</feature>
<dbReference type="InterPro" id="IPR017853">
    <property type="entry name" value="GH"/>
</dbReference>
<reference evidence="11 12" key="1">
    <citation type="submission" date="2016-10" db="EMBL/GenBank/DDBJ databases">
        <authorList>
            <person name="de Groot N.N."/>
        </authorList>
    </citation>
    <scope>NUCLEOTIDE SEQUENCE [LARGE SCALE GENOMIC DNA]</scope>
    <source>
        <strain evidence="11 12">KH1P1</strain>
    </source>
</reference>
<evidence type="ECO:0000256" key="5">
    <source>
        <dbReference type="ARBA" id="ARBA00023277"/>
    </source>
</evidence>
<dbReference type="InterPro" id="IPR001547">
    <property type="entry name" value="Glyco_hydro_5"/>
</dbReference>
<evidence type="ECO:0000256" key="9">
    <source>
        <dbReference type="SAM" id="MobiDB-lite"/>
    </source>
</evidence>
<dbReference type="Proteomes" id="UP000199820">
    <property type="component" value="Unassembled WGS sequence"/>
</dbReference>
<dbReference type="EC" id="3.2.1.4" evidence="2"/>
<accession>A0A1I0DMA2</accession>
<keyword evidence="6 8" id="KW-0326">Glycosidase</keyword>
<evidence type="ECO:0000256" key="8">
    <source>
        <dbReference type="RuleBase" id="RU361153"/>
    </source>
</evidence>
<dbReference type="PANTHER" id="PTHR34142">
    <property type="entry name" value="ENDO-BETA-1,4-GLUCANASE A"/>
    <property type="match status" value="1"/>
</dbReference>
<gene>
    <name evidence="11" type="ORF">SAMN04487771_101328</name>
</gene>
<evidence type="ECO:0000256" key="6">
    <source>
        <dbReference type="ARBA" id="ARBA00023295"/>
    </source>
</evidence>
<comment type="similarity">
    <text evidence="8">Belongs to the glycosyl hydrolase 5 (cellulase A) family.</text>
</comment>
<proteinExistence type="inferred from homology"/>
<dbReference type="SUPFAM" id="SSF51445">
    <property type="entry name" value="(Trans)glycosidases"/>
    <property type="match status" value="1"/>
</dbReference>
<dbReference type="STRING" id="1526.SAMN02910262_01676"/>
<dbReference type="EMBL" id="FOIL01000013">
    <property type="protein sequence ID" value="SET33643.1"/>
    <property type="molecule type" value="Genomic_DNA"/>
</dbReference>
<name>A0A1I0DMA2_9FIRM</name>
<dbReference type="InterPro" id="IPR018087">
    <property type="entry name" value="Glyco_hydro_5_CS"/>
</dbReference>
<organism evidence="11 12">
    <name type="scientific">[Clostridium] aminophilum</name>
    <dbReference type="NCBI Taxonomy" id="1526"/>
    <lineage>
        <taxon>Bacteria</taxon>
        <taxon>Bacillati</taxon>
        <taxon>Bacillota</taxon>
        <taxon>Clostridia</taxon>
        <taxon>Lachnospirales</taxon>
        <taxon>Lachnospiraceae</taxon>
    </lineage>
</organism>
<dbReference type="Gene3D" id="3.20.20.80">
    <property type="entry name" value="Glycosidases"/>
    <property type="match status" value="1"/>
</dbReference>
<dbReference type="GO" id="GO:0030245">
    <property type="term" value="P:cellulose catabolic process"/>
    <property type="evidence" value="ECO:0007669"/>
    <property type="project" value="UniProtKB-KW"/>
</dbReference>
<keyword evidence="7" id="KW-0624">Polysaccharide degradation</keyword>
<evidence type="ECO:0000256" key="4">
    <source>
        <dbReference type="ARBA" id="ARBA00023001"/>
    </source>
</evidence>
<evidence type="ECO:0000313" key="12">
    <source>
        <dbReference type="Proteomes" id="UP000199820"/>
    </source>
</evidence>
<keyword evidence="3 8" id="KW-0378">Hydrolase</keyword>
<sequence length="414" mass="43780">MHPFSHSSMRYHAAVLLSASLLAVGCGGTVSRAADSSPESGLTGSSAANPSPESGLTGSSAAEQLRAAEPASPEYGPATSGTNTGSGPASAGSSHGSSSGSVSANASAESGTPVSVHGALSVRGTDLIDGSGNPFQLKGISTHGLAWFPQYVSEDAFRTLRDGWGANAVRLAMYTGEYGGYLSGGDRTALENLIDQGVQATEHLGMYVIIDWHILSDGNPNQHTGEAADFFRRMSARYANRPNVLYEICNEPNGGTTWAEIKQYADQIIPVIRENSPEAVIICGTPTWSQDVDQPAGNPLNRPENVMYALHFYAATHKDGIRDKLVRARAAGTPVIVSEFSICDASGNGGIDYESAEAWKRLLKENNISYFSWNLSNKAETSALLAPGCQKTADWEDSDLTETGKWVRSLMLGQ</sequence>
<feature type="domain" description="Glycoside hydrolase family 5" evidence="10">
    <location>
        <begin position="129"/>
        <end position="378"/>
    </location>
</feature>
<feature type="compositionally biased region" description="Polar residues" evidence="9">
    <location>
        <begin position="37"/>
        <end position="62"/>
    </location>
</feature>
<dbReference type="AlphaFoldDB" id="A0A1I0DMA2"/>
<evidence type="ECO:0000256" key="7">
    <source>
        <dbReference type="ARBA" id="ARBA00023326"/>
    </source>
</evidence>
<dbReference type="GO" id="GO:0008810">
    <property type="term" value="F:cellulase activity"/>
    <property type="evidence" value="ECO:0007669"/>
    <property type="project" value="UniProtKB-EC"/>
</dbReference>
<keyword evidence="4" id="KW-0136">Cellulose degradation</keyword>
<feature type="compositionally biased region" description="Low complexity" evidence="9">
    <location>
        <begin position="76"/>
        <end position="111"/>
    </location>
</feature>
<evidence type="ECO:0000256" key="1">
    <source>
        <dbReference type="ARBA" id="ARBA00000966"/>
    </source>
</evidence>
<dbReference type="PANTHER" id="PTHR34142:SF1">
    <property type="entry name" value="GLYCOSIDE HYDROLASE FAMILY 5 DOMAIN-CONTAINING PROTEIN"/>
    <property type="match status" value="1"/>
</dbReference>
<dbReference type="RefSeq" id="WP_074649154.1">
    <property type="nucleotide sequence ID" value="NZ_FOIL01000013.1"/>
</dbReference>